<keyword evidence="1" id="KW-0732">Signal</keyword>
<dbReference type="Proteomes" id="UP000178248">
    <property type="component" value="Unassembled WGS sequence"/>
</dbReference>
<sequence length="528" mass="58472">MYKSRKAYNSIRKALRPVFFAFITMSMLLPFDASAGTLQVTNANVKVDGTTATFTWTTNVPTSGRIDFGFDTNYSFYVISGEKNMTDHTLSISNLDSEVTYHYRITSGTPEETVSTFDRAFKTGKSTTKAVPIISKVNVASVTGTTFTVQWETDRDANGTVRVGKTQNYTGSAGHGDRKRTHDVTVGGLTIGNTYHFQISSTDKDNVTGYYSDLTVTTLPGLEAERMALQILDIRPSTINDPGIETDRVIISWNTNKLASTSLRYGPLNHINASAESNAYRTFTHQITLTNLTPGTIYSLEISARDVFGATITVTGLTFQTRSSPVVLTPVSRNPKTPVVATKASSPIVRVLGFTTSAPDPLIPLYRIRGTHDMFAVIQGQKYPLYGTSSLQRYDFKSGNVKDVSAEFLDQYPYVRLIRATDSPTVYYLYQRDTHFLKLALPSVAVFESYPLNRWNDVIDVRPFDLSLFETAVLVKTPGSHTIHYLSLGEKHAISSPEVFDRLGFSYENVVEISDAHLATFPLGDDIK</sequence>
<evidence type="ECO:0000313" key="3">
    <source>
        <dbReference type="EMBL" id="OGY91366.1"/>
    </source>
</evidence>
<dbReference type="SUPFAM" id="SSF49265">
    <property type="entry name" value="Fibronectin type III"/>
    <property type="match status" value="1"/>
</dbReference>
<feature type="signal peptide" evidence="1">
    <location>
        <begin position="1"/>
        <end position="35"/>
    </location>
</feature>
<dbReference type="PROSITE" id="PS50853">
    <property type="entry name" value="FN3"/>
    <property type="match status" value="1"/>
</dbReference>
<accession>A0A1G2BRC2</accession>
<evidence type="ECO:0000259" key="2">
    <source>
        <dbReference type="PROSITE" id="PS50853"/>
    </source>
</evidence>
<feature type="chain" id="PRO_5009582127" description="Fibronectin type-III domain-containing protein" evidence="1">
    <location>
        <begin position="36"/>
        <end position="528"/>
    </location>
</feature>
<reference evidence="3 4" key="1">
    <citation type="journal article" date="2016" name="Nat. Commun.">
        <title>Thousands of microbial genomes shed light on interconnected biogeochemical processes in an aquifer system.</title>
        <authorList>
            <person name="Anantharaman K."/>
            <person name="Brown C.T."/>
            <person name="Hug L.A."/>
            <person name="Sharon I."/>
            <person name="Castelle C.J."/>
            <person name="Probst A.J."/>
            <person name="Thomas B.C."/>
            <person name="Singh A."/>
            <person name="Wilkins M.J."/>
            <person name="Karaoz U."/>
            <person name="Brodie E.L."/>
            <person name="Williams K.H."/>
            <person name="Hubbard S.S."/>
            <person name="Banfield J.F."/>
        </authorList>
    </citation>
    <scope>NUCLEOTIDE SEQUENCE [LARGE SCALE GENOMIC DNA]</scope>
</reference>
<organism evidence="3 4">
    <name type="scientific">Candidatus Komeilibacteria bacterium RIFCSPLOWO2_01_FULL_52_15</name>
    <dbReference type="NCBI Taxonomy" id="1798551"/>
    <lineage>
        <taxon>Bacteria</taxon>
        <taxon>Candidatus Komeiliibacteriota</taxon>
    </lineage>
</organism>
<evidence type="ECO:0000256" key="1">
    <source>
        <dbReference type="SAM" id="SignalP"/>
    </source>
</evidence>
<dbReference type="EMBL" id="MHKM01000022">
    <property type="protein sequence ID" value="OGY91366.1"/>
    <property type="molecule type" value="Genomic_DNA"/>
</dbReference>
<dbReference type="AlphaFoldDB" id="A0A1G2BRC2"/>
<comment type="caution">
    <text evidence="3">The sequence shown here is derived from an EMBL/GenBank/DDBJ whole genome shotgun (WGS) entry which is preliminary data.</text>
</comment>
<feature type="domain" description="Fibronectin type-III" evidence="2">
    <location>
        <begin position="235"/>
        <end position="324"/>
    </location>
</feature>
<name>A0A1G2BRC2_9BACT</name>
<gene>
    <name evidence="3" type="ORF">A3B30_02450</name>
</gene>
<dbReference type="InterPro" id="IPR036116">
    <property type="entry name" value="FN3_sf"/>
</dbReference>
<proteinExistence type="predicted"/>
<protein>
    <recommendedName>
        <fullName evidence="2">Fibronectin type-III domain-containing protein</fullName>
    </recommendedName>
</protein>
<evidence type="ECO:0000313" key="4">
    <source>
        <dbReference type="Proteomes" id="UP000178248"/>
    </source>
</evidence>
<dbReference type="InterPro" id="IPR003961">
    <property type="entry name" value="FN3_dom"/>
</dbReference>
<dbReference type="STRING" id="1798551.A3B30_02450"/>
<dbReference type="SMART" id="SM00060">
    <property type="entry name" value="FN3"/>
    <property type="match status" value="3"/>
</dbReference>